<evidence type="ECO:0000313" key="3">
    <source>
        <dbReference type="RefSeq" id="XP_024876278.1"/>
    </source>
</evidence>
<comment type="function">
    <text evidence="1">Metal-dependent single-stranded DNA (ssDNA) exonuclease involved in mitochondrial genome maintenance.</text>
</comment>
<name>A0A6J1Q3P0_9HYME</name>
<dbReference type="GeneID" id="112457452"/>
<feature type="active site" evidence="1">
    <location>
        <position position="343"/>
    </location>
</feature>
<dbReference type="GO" id="GO:0043504">
    <property type="term" value="P:mitochondrial DNA repair"/>
    <property type="evidence" value="ECO:0007669"/>
    <property type="project" value="UniProtKB-UniRule"/>
</dbReference>
<dbReference type="GO" id="GO:0008297">
    <property type="term" value="F:single-stranded DNA exodeoxyribonuclease activity"/>
    <property type="evidence" value="ECO:0007669"/>
    <property type="project" value="UniProtKB-UniRule"/>
</dbReference>
<dbReference type="HAMAP" id="MF_03030">
    <property type="entry name" value="MGME1"/>
    <property type="match status" value="1"/>
</dbReference>
<proteinExistence type="inferred from homology"/>
<dbReference type="GO" id="GO:0006264">
    <property type="term" value="P:mitochondrial DNA replication"/>
    <property type="evidence" value="ECO:0007669"/>
    <property type="project" value="TreeGrafter"/>
</dbReference>
<sequence>MLVTSKYVLHVSSNIQSMCRPFIKKYSSKSDKIKRLMKEYKLIFGPLVETKSQKKRRLKLEKKGKIPREKTNMIHTEFLWVMENARDKLTKITKPQNEQSNDTDQSSIKKFSEMEFDGSTDQNTNNLLHSESSQTAQKIDLRSNTTSILSAKNSNNEVASSNSNVSDNENTVTKCVSSNFERLPDIIIKHLPTFPIMGSKQELPTQSTEILSISVRDDLETIRFPSVTKILTQTMSPESKLALEAWKERMIKKLGQEGFEMHQKALLEDGSSLHSCIAQDLLGKEYEVPSKIEPVFKSVQGVLKDVHHVRAIETHVAHPKLRYKGVVDCIASYRGENYVIDWKKSDRKKLDLKGTYDAPVQLAAYIGAINVSNLYPFVIKRGLLVIAYTCGAPATVYEVSDNTLQQYWTAWLRRLQKYYVETTNSDENIYTPIKH</sequence>
<organism evidence="2 3">
    <name type="scientific">Temnothorax curvispinosus</name>
    <dbReference type="NCBI Taxonomy" id="300111"/>
    <lineage>
        <taxon>Eukaryota</taxon>
        <taxon>Metazoa</taxon>
        <taxon>Ecdysozoa</taxon>
        <taxon>Arthropoda</taxon>
        <taxon>Hexapoda</taxon>
        <taxon>Insecta</taxon>
        <taxon>Pterygota</taxon>
        <taxon>Neoptera</taxon>
        <taxon>Endopterygota</taxon>
        <taxon>Hymenoptera</taxon>
        <taxon>Apocrita</taxon>
        <taxon>Aculeata</taxon>
        <taxon>Formicoidea</taxon>
        <taxon>Formicidae</taxon>
        <taxon>Myrmicinae</taxon>
        <taxon>Temnothorax</taxon>
    </lineage>
</organism>
<keyword evidence="1" id="KW-0269">Exonuclease</keyword>
<feature type="active site" evidence="1">
    <location>
        <position position="341"/>
    </location>
</feature>
<evidence type="ECO:0000313" key="4">
    <source>
        <dbReference type="RefSeq" id="XP_024876279.1"/>
    </source>
</evidence>
<dbReference type="Proteomes" id="UP000504618">
    <property type="component" value="Unplaced"/>
</dbReference>
<protein>
    <recommendedName>
        <fullName evidence="1">Mitochondrial genome maintenance exonuclease 1</fullName>
        <ecNumber evidence="1">3.1.-.-</ecNumber>
    </recommendedName>
</protein>
<keyword evidence="2" id="KW-1185">Reference proteome</keyword>
<feature type="active site" evidence="1">
    <location>
        <position position="328"/>
    </location>
</feature>
<comment type="subcellular location">
    <subcellularLocation>
        <location evidence="1">Mitochondrion</location>
    </subcellularLocation>
</comment>
<evidence type="ECO:0000256" key="1">
    <source>
        <dbReference type="HAMAP-Rule" id="MF_03030"/>
    </source>
</evidence>
<dbReference type="PANTHER" id="PTHR31340:SF3">
    <property type="entry name" value="MITOCHONDRIAL GENOME MAINTENANCE EXONUCLEASE 1"/>
    <property type="match status" value="1"/>
</dbReference>
<dbReference type="PANTHER" id="PTHR31340">
    <property type="entry name" value="MITOCHONDRIAL GENOME MAINTENANCE EXONUCLEASE 1"/>
    <property type="match status" value="1"/>
</dbReference>
<gene>
    <name evidence="3 4" type="primary">LOC112457452</name>
</gene>
<dbReference type="RefSeq" id="XP_024876279.1">
    <property type="nucleotide sequence ID" value="XM_025020511.1"/>
</dbReference>
<dbReference type="AlphaFoldDB" id="A0A6J1Q3P0"/>
<dbReference type="RefSeq" id="XP_024876278.1">
    <property type="nucleotide sequence ID" value="XM_025020510.1"/>
</dbReference>
<dbReference type="OrthoDB" id="5777131at2759"/>
<reference evidence="3 4" key="1">
    <citation type="submission" date="2025-04" db="UniProtKB">
        <authorList>
            <consortium name="RefSeq"/>
        </authorList>
    </citation>
    <scope>IDENTIFICATION</scope>
    <source>
        <tissue evidence="3 4">Whole body</tissue>
    </source>
</reference>
<dbReference type="EC" id="3.1.-.-" evidence="1"/>
<accession>A0A6J1Q3P0</accession>
<keyword evidence="1" id="KW-0496">Mitochondrion</keyword>
<dbReference type="GO" id="GO:0005739">
    <property type="term" value="C:mitochondrion"/>
    <property type="evidence" value="ECO:0007669"/>
    <property type="project" value="UniProtKB-SubCell"/>
</dbReference>
<evidence type="ECO:0000313" key="2">
    <source>
        <dbReference type="Proteomes" id="UP000504618"/>
    </source>
</evidence>
<comment type="similarity">
    <text evidence="1">Belongs to the MGME1 family.</text>
</comment>
<keyword evidence="1" id="KW-0540">Nuclease</keyword>
<keyword evidence="1" id="KW-0378">Hydrolase</keyword>